<dbReference type="PANTHER" id="PTHR28288:SF1">
    <property type="entry name" value="INHIBITOR I9 DOMAIN-CONTAINING PROTEIN"/>
    <property type="match status" value="1"/>
</dbReference>
<reference evidence="3 4" key="1">
    <citation type="submission" date="2017-03" db="EMBL/GenBank/DDBJ databases">
        <title>Genomes of endolithic fungi from Antarctica.</title>
        <authorList>
            <person name="Coleine C."/>
            <person name="Masonjones S."/>
            <person name="Stajich J.E."/>
        </authorList>
    </citation>
    <scope>NUCLEOTIDE SEQUENCE [LARGE SCALE GENOMIC DNA]</scope>
    <source>
        <strain evidence="3 4">CCFEE 5187</strain>
    </source>
</reference>
<dbReference type="InterPro" id="IPR052471">
    <property type="entry name" value="PBI_I9"/>
</dbReference>
<dbReference type="GO" id="GO:0042144">
    <property type="term" value="P:vacuole fusion, non-autophagic"/>
    <property type="evidence" value="ECO:0007669"/>
    <property type="project" value="TreeGrafter"/>
</dbReference>
<dbReference type="InterPro" id="IPR037045">
    <property type="entry name" value="S8pro/Inhibitor_I9_sf"/>
</dbReference>
<evidence type="ECO:0008006" key="5">
    <source>
        <dbReference type="Google" id="ProtNLM"/>
    </source>
</evidence>
<keyword evidence="4" id="KW-1185">Reference proteome</keyword>
<comment type="caution">
    <text evidence="3">The sequence shown here is derived from an EMBL/GenBank/DDBJ whole genome shotgun (WGS) entry which is preliminary data.</text>
</comment>
<gene>
    <name evidence="3" type="ORF">B0A49_04161</name>
</gene>
<evidence type="ECO:0000313" key="3">
    <source>
        <dbReference type="EMBL" id="TKA65232.1"/>
    </source>
</evidence>
<comment type="similarity">
    <text evidence="1">Belongs to the protease inhibitor I9 family.</text>
</comment>
<evidence type="ECO:0000256" key="1">
    <source>
        <dbReference type="ARBA" id="ARBA00038069"/>
    </source>
</evidence>
<evidence type="ECO:0000313" key="4">
    <source>
        <dbReference type="Proteomes" id="UP000308768"/>
    </source>
</evidence>
<dbReference type="SUPFAM" id="SSF54897">
    <property type="entry name" value="Protease propeptides/inhibitors"/>
    <property type="match status" value="1"/>
</dbReference>
<dbReference type="AlphaFoldDB" id="A0A4U0WPG5"/>
<sequence>MRLAILSILLALLAVCTLAAAPQKAVIVSYPKDTPDFVLAQARNAIKEAGGIITHEYKLIKAFAANAPAKALESVQAWGAQYNAVIEEDQVVSINRNGH</sequence>
<feature type="chain" id="PRO_5020379601" description="Inhibitor I9 domain-containing protein" evidence="2">
    <location>
        <begin position="20"/>
        <end position="99"/>
    </location>
</feature>
<feature type="signal peptide" evidence="2">
    <location>
        <begin position="1"/>
        <end position="19"/>
    </location>
</feature>
<dbReference type="EMBL" id="NAJN01001164">
    <property type="protein sequence ID" value="TKA65232.1"/>
    <property type="molecule type" value="Genomic_DNA"/>
</dbReference>
<keyword evidence="2" id="KW-0732">Signal</keyword>
<dbReference type="Proteomes" id="UP000308768">
    <property type="component" value="Unassembled WGS sequence"/>
</dbReference>
<dbReference type="Gene3D" id="3.30.70.80">
    <property type="entry name" value="Peptidase S8 propeptide/proteinase inhibitor I9"/>
    <property type="match status" value="1"/>
</dbReference>
<dbReference type="FunFam" id="3.30.70.80:FF:000005">
    <property type="entry name" value="Proteinase inhibitor I2B"/>
    <property type="match status" value="1"/>
</dbReference>
<dbReference type="PANTHER" id="PTHR28288">
    <property type="entry name" value="PROTEASE B INHIBITOR 2"/>
    <property type="match status" value="1"/>
</dbReference>
<organism evidence="3 4">
    <name type="scientific">Cryomyces minteri</name>
    <dbReference type="NCBI Taxonomy" id="331657"/>
    <lineage>
        <taxon>Eukaryota</taxon>
        <taxon>Fungi</taxon>
        <taxon>Dikarya</taxon>
        <taxon>Ascomycota</taxon>
        <taxon>Pezizomycotina</taxon>
        <taxon>Dothideomycetes</taxon>
        <taxon>Dothideomycetes incertae sedis</taxon>
        <taxon>Cryomyces</taxon>
    </lineage>
</organism>
<dbReference type="OrthoDB" id="3888684at2759"/>
<protein>
    <recommendedName>
        <fullName evidence="5">Inhibitor I9 domain-containing protein</fullName>
    </recommendedName>
</protein>
<proteinExistence type="inferred from homology"/>
<name>A0A4U0WPG5_9PEZI</name>
<dbReference type="GO" id="GO:0004866">
    <property type="term" value="F:endopeptidase inhibitor activity"/>
    <property type="evidence" value="ECO:0007669"/>
    <property type="project" value="UniProtKB-ARBA"/>
</dbReference>
<accession>A0A4U0WPG5</accession>
<evidence type="ECO:0000256" key="2">
    <source>
        <dbReference type="SAM" id="SignalP"/>
    </source>
</evidence>